<dbReference type="InterPro" id="IPR000873">
    <property type="entry name" value="AMP-dep_synth/lig_dom"/>
</dbReference>
<protein>
    <recommendedName>
        <fullName evidence="1">AMP-dependent synthetase/ligase domain-containing protein</fullName>
    </recommendedName>
</protein>
<dbReference type="InterPro" id="IPR042099">
    <property type="entry name" value="ANL_N_sf"/>
</dbReference>
<gene>
    <name evidence="2" type="ORF">GCM10011519_10310</name>
</gene>
<feature type="domain" description="AMP-dependent synthetase/ligase" evidence="1">
    <location>
        <begin position="51"/>
        <end position="182"/>
    </location>
</feature>
<dbReference type="AlphaFoldDB" id="A0A917BH25"/>
<proteinExistence type="predicted"/>
<reference evidence="2" key="2">
    <citation type="submission" date="2020-09" db="EMBL/GenBank/DDBJ databases">
        <authorList>
            <person name="Sun Q."/>
            <person name="Zhou Y."/>
        </authorList>
    </citation>
    <scope>NUCLEOTIDE SEQUENCE</scope>
    <source>
        <strain evidence="2">CGMCC 1.16067</strain>
    </source>
</reference>
<sequence length="221" mass="22313">MSQGASGDLTWFKRPGDDQPGTLNASYQLLDRAILDGRAEEEALPGTRAATLLERVGAFAGVLRGFALVPGDRVLLDLPDGEELAVALLAAVRLGVVAVLLPPGSPDLAAAVDSTEPGVVVTADDVAVGLALADAEHEPGAVVVLGQSAGVAVPWDVVMRAGRTDPAGCADLSPDAPALILWPGGGDERATVRLTGDLAARLAALGPAYDLGALLGAFRSA</sequence>
<accession>A0A917BH25</accession>
<evidence type="ECO:0000313" key="3">
    <source>
        <dbReference type="Proteomes" id="UP000649179"/>
    </source>
</evidence>
<comment type="caution">
    <text evidence="2">The sequence shown here is derived from an EMBL/GenBank/DDBJ whole genome shotgun (WGS) entry which is preliminary data.</text>
</comment>
<name>A0A917BH25_9ACTN</name>
<organism evidence="2 3">
    <name type="scientific">Marmoricola endophyticus</name>
    <dbReference type="NCBI Taxonomy" id="2040280"/>
    <lineage>
        <taxon>Bacteria</taxon>
        <taxon>Bacillati</taxon>
        <taxon>Actinomycetota</taxon>
        <taxon>Actinomycetes</taxon>
        <taxon>Propionibacteriales</taxon>
        <taxon>Nocardioidaceae</taxon>
        <taxon>Marmoricola</taxon>
    </lineage>
</organism>
<dbReference type="RefSeq" id="WP_188778834.1">
    <property type="nucleotide sequence ID" value="NZ_BMKQ01000001.1"/>
</dbReference>
<evidence type="ECO:0000259" key="1">
    <source>
        <dbReference type="Pfam" id="PF00501"/>
    </source>
</evidence>
<reference evidence="2" key="1">
    <citation type="journal article" date="2014" name="Int. J. Syst. Evol. Microbiol.">
        <title>Complete genome sequence of Corynebacterium casei LMG S-19264T (=DSM 44701T), isolated from a smear-ripened cheese.</title>
        <authorList>
            <consortium name="US DOE Joint Genome Institute (JGI-PGF)"/>
            <person name="Walter F."/>
            <person name="Albersmeier A."/>
            <person name="Kalinowski J."/>
            <person name="Ruckert C."/>
        </authorList>
    </citation>
    <scope>NUCLEOTIDE SEQUENCE</scope>
    <source>
        <strain evidence="2">CGMCC 1.16067</strain>
    </source>
</reference>
<keyword evidence="3" id="KW-1185">Reference proteome</keyword>
<dbReference type="Gene3D" id="3.40.50.12780">
    <property type="entry name" value="N-terminal domain of ligase-like"/>
    <property type="match status" value="1"/>
</dbReference>
<dbReference type="Pfam" id="PF00501">
    <property type="entry name" value="AMP-binding"/>
    <property type="match status" value="1"/>
</dbReference>
<dbReference type="SUPFAM" id="SSF56801">
    <property type="entry name" value="Acetyl-CoA synthetase-like"/>
    <property type="match status" value="1"/>
</dbReference>
<dbReference type="EMBL" id="BMKQ01000001">
    <property type="protein sequence ID" value="GGF38659.1"/>
    <property type="molecule type" value="Genomic_DNA"/>
</dbReference>
<evidence type="ECO:0000313" key="2">
    <source>
        <dbReference type="EMBL" id="GGF38659.1"/>
    </source>
</evidence>
<dbReference type="Proteomes" id="UP000649179">
    <property type="component" value="Unassembled WGS sequence"/>
</dbReference>